<evidence type="ECO:0000313" key="1">
    <source>
        <dbReference type="EMBL" id="KKN69284.1"/>
    </source>
</evidence>
<reference evidence="1" key="1">
    <citation type="journal article" date="2015" name="Nature">
        <title>Complex archaea that bridge the gap between prokaryotes and eukaryotes.</title>
        <authorList>
            <person name="Spang A."/>
            <person name="Saw J.H."/>
            <person name="Jorgensen S.L."/>
            <person name="Zaremba-Niedzwiedzka K."/>
            <person name="Martijn J."/>
            <person name="Lind A.E."/>
            <person name="van Eijk R."/>
            <person name="Schleper C."/>
            <person name="Guy L."/>
            <person name="Ettema T.J."/>
        </authorList>
    </citation>
    <scope>NUCLEOTIDE SEQUENCE</scope>
</reference>
<dbReference type="EMBL" id="LAZR01000429">
    <property type="protein sequence ID" value="KKN69284.1"/>
    <property type="molecule type" value="Genomic_DNA"/>
</dbReference>
<sequence length="87" mass="9590">MTKQHIARFTVLPDCDLCKLENPLSKPQAARYDAPIAGNGWAYLCCYHYKGYAVGLGTKLVAEDSLESGAVEQEIVFARQRLAEEGV</sequence>
<dbReference type="AlphaFoldDB" id="A0A0F9SQZ9"/>
<accession>A0A0F9SQZ9</accession>
<gene>
    <name evidence="1" type="ORF">LCGC14_0442790</name>
</gene>
<comment type="caution">
    <text evidence="1">The sequence shown here is derived from an EMBL/GenBank/DDBJ whole genome shotgun (WGS) entry which is preliminary data.</text>
</comment>
<name>A0A0F9SQZ9_9ZZZZ</name>
<proteinExistence type="predicted"/>
<organism evidence="1">
    <name type="scientific">marine sediment metagenome</name>
    <dbReference type="NCBI Taxonomy" id="412755"/>
    <lineage>
        <taxon>unclassified sequences</taxon>
        <taxon>metagenomes</taxon>
        <taxon>ecological metagenomes</taxon>
    </lineage>
</organism>
<protein>
    <submittedName>
        <fullName evidence="1">Uncharacterized protein</fullName>
    </submittedName>
</protein>